<reference evidence="2 3" key="1">
    <citation type="submission" date="2020-08" db="EMBL/GenBank/DDBJ databases">
        <title>Sequencing the genomes of 1000 actinobacteria strains.</title>
        <authorList>
            <person name="Klenk H.-P."/>
        </authorList>
    </citation>
    <scope>NUCLEOTIDE SEQUENCE [LARGE SCALE GENOMIC DNA]</scope>
    <source>
        <strain evidence="2 3">DSM 15626</strain>
    </source>
</reference>
<dbReference type="PROSITE" id="PS51819">
    <property type="entry name" value="VOC"/>
    <property type="match status" value="1"/>
</dbReference>
<dbReference type="RefSeq" id="WP_238354962.1">
    <property type="nucleotide sequence ID" value="NZ_BAAAGT010000002.1"/>
</dbReference>
<accession>A0A841SI67</accession>
<sequence length="243" mass="26750">MGIQELRFRASHLPAVLNGSKRITMRFQDPVEVGPAMLVFESTPEVRVPGRITSAVAKTVATVGDVEAREDGFPDAAGVLGGLRDYYPELTADDELVIVRFDVEQVSRPQRMHTALDAEDARALAEFYRQLLGLQYRPGDEPPADGTPDDADWLVLVDADGHRQLAIQRTDVLPRSTWPSTEVPMQMHLDFAVPTAAALELHREHAVQLGAQVLWDRTQVESEPLYVLADPAGHPFCLLVGAP</sequence>
<dbReference type="SUPFAM" id="SSF54593">
    <property type="entry name" value="Glyoxalase/Bleomycin resistance protein/Dihydroxybiphenyl dioxygenase"/>
    <property type="match status" value="1"/>
</dbReference>
<name>A0A841SI67_9ACTN</name>
<dbReference type="Pfam" id="PF18029">
    <property type="entry name" value="Glyoxalase_6"/>
    <property type="match status" value="1"/>
</dbReference>
<proteinExistence type="predicted"/>
<dbReference type="InterPro" id="IPR029068">
    <property type="entry name" value="Glyas_Bleomycin-R_OHBP_Dase"/>
</dbReference>
<dbReference type="PANTHER" id="PTHR35908:SF1">
    <property type="entry name" value="CONSERVED PROTEIN"/>
    <property type="match status" value="1"/>
</dbReference>
<comment type="caution">
    <text evidence="2">The sequence shown here is derived from an EMBL/GenBank/DDBJ whole genome shotgun (WGS) entry which is preliminary data.</text>
</comment>
<dbReference type="PANTHER" id="PTHR35908">
    <property type="entry name" value="HYPOTHETICAL FUSION PROTEIN"/>
    <property type="match status" value="1"/>
</dbReference>
<dbReference type="Gene3D" id="3.10.180.10">
    <property type="entry name" value="2,3-Dihydroxybiphenyl 1,2-Dioxygenase, domain 1"/>
    <property type="match status" value="1"/>
</dbReference>
<gene>
    <name evidence="2" type="ORF">HNR71_004897</name>
</gene>
<organism evidence="2 3">
    <name type="scientific">Kribbella sandramycini</name>
    <dbReference type="NCBI Taxonomy" id="60450"/>
    <lineage>
        <taxon>Bacteria</taxon>
        <taxon>Bacillati</taxon>
        <taxon>Actinomycetota</taxon>
        <taxon>Actinomycetes</taxon>
        <taxon>Propionibacteriales</taxon>
        <taxon>Kribbellaceae</taxon>
        <taxon>Kribbella</taxon>
    </lineage>
</organism>
<evidence type="ECO:0000313" key="2">
    <source>
        <dbReference type="EMBL" id="MBB6569260.1"/>
    </source>
</evidence>
<dbReference type="Proteomes" id="UP000553957">
    <property type="component" value="Unassembled WGS sequence"/>
</dbReference>
<dbReference type="InterPro" id="IPR037523">
    <property type="entry name" value="VOC_core"/>
</dbReference>
<dbReference type="InterPro" id="IPR007374">
    <property type="entry name" value="ASCH_domain"/>
</dbReference>
<dbReference type="InterPro" id="IPR015947">
    <property type="entry name" value="PUA-like_sf"/>
</dbReference>
<dbReference type="CDD" id="cd06587">
    <property type="entry name" value="VOC"/>
    <property type="match status" value="1"/>
</dbReference>
<dbReference type="EMBL" id="JACHKF010000001">
    <property type="protein sequence ID" value="MBB6569260.1"/>
    <property type="molecule type" value="Genomic_DNA"/>
</dbReference>
<feature type="domain" description="VOC" evidence="1">
    <location>
        <begin position="110"/>
        <end position="241"/>
    </location>
</feature>
<dbReference type="InterPro" id="IPR041581">
    <property type="entry name" value="Glyoxalase_6"/>
</dbReference>
<protein>
    <recommendedName>
        <fullName evidence="1">VOC domain-containing protein</fullName>
    </recommendedName>
</protein>
<dbReference type="SMART" id="SM01022">
    <property type="entry name" value="ASCH"/>
    <property type="match status" value="1"/>
</dbReference>
<dbReference type="AlphaFoldDB" id="A0A841SI67"/>
<dbReference type="CDD" id="cd06552">
    <property type="entry name" value="ASCH_yqfb_like"/>
    <property type="match status" value="1"/>
</dbReference>
<dbReference type="SUPFAM" id="SSF88697">
    <property type="entry name" value="PUA domain-like"/>
    <property type="match status" value="1"/>
</dbReference>
<evidence type="ECO:0000313" key="3">
    <source>
        <dbReference type="Proteomes" id="UP000553957"/>
    </source>
</evidence>
<evidence type="ECO:0000259" key="1">
    <source>
        <dbReference type="PROSITE" id="PS51819"/>
    </source>
</evidence>